<organism evidence="1 2">
    <name type="scientific">Trypanosoma cruzi</name>
    <dbReference type="NCBI Taxonomy" id="5693"/>
    <lineage>
        <taxon>Eukaryota</taxon>
        <taxon>Discoba</taxon>
        <taxon>Euglenozoa</taxon>
        <taxon>Kinetoplastea</taxon>
        <taxon>Metakinetoplastina</taxon>
        <taxon>Trypanosomatida</taxon>
        <taxon>Trypanosomatidae</taxon>
        <taxon>Trypanosoma</taxon>
        <taxon>Schizotrypanum</taxon>
    </lineage>
</organism>
<dbReference type="VEuPathDB" id="TriTrypDB:TcCLB.511283.60"/>
<dbReference type="VEuPathDB" id="TriTrypDB:Tc_MARK_4834"/>
<dbReference type="VEuPathDB" id="TriTrypDB:BCY84_18667"/>
<dbReference type="VEuPathDB" id="TriTrypDB:TCDM_00423"/>
<dbReference type="VEuPathDB" id="TriTrypDB:C4B63_4g140"/>
<evidence type="ECO:0000313" key="2">
    <source>
        <dbReference type="Proteomes" id="UP000246121"/>
    </source>
</evidence>
<dbReference type="AlphaFoldDB" id="A0A2V2VYN5"/>
<dbReference type="EMBL" id="PRFA01000004">
    <property type="protein sequence ID" value="PWV01500.1"/>
    <property type="molecule type" value="Genomic_DNA"/>
</dbReference>
<dbReference type="Proteomes" id="UP000246121">
    <property type="component" value="Unassembled WGS sequence"/>
</dbReference>
<name>A0A2V2VYN5_TRYCR</name>
<proteinExistence type="predicted"/>
<dbReference type="VEuPathDB" id="TriTrypDB:TCSYLVIO_006128"/>
<gene>
    <name evidence="1" type="ORF">C4B63_4g140</name>
</gene>
<dbReference type="VEuPathDB" id="TriTrypDB:TcCLB.506525.50"/>
<dbReference type="VEuPathDB" id="TriTrypDB:TcBrA4_0084990"/>
<dbReference type="VEuPathDB" id="TriTrypDB:C3747_18g113"/>
<protein>
    <submittedName>
        <fullName evidence="1">Uncharacterized protein</fullName>
    </submittedName>
</protein>
<accession>A0A2V2VYN5</accession>
<reference evidence="1 2" key="1">
    <citation type="journal article" date="2018" name="Microb. Genom.">
        <title>Expanding an expanded genome: long-read sequencing of Trypanosoma cruzi.</title>
        <authorList>
            <person name="Berna L."/>
            <person name="Rodriguez M."/>
            <person name="Chiribao M.L."/>
            <person name="Parodi-Talice A."/>
            <person name="Pita S."/>
            <person name="Rijo G."/>
            <person name="Alvarez-Valin F."/>
            <person name="Robello C."/>
        </authorList>
    </citation>
    <scope>NUCLEOTIDE SEQUENCE [LARGE SCALE GENOMIC DNA]</scope>
    <source>
        <strain evidence="1 2">Dm28c</strain>
    </source>
</reference>
<dbReference type="VEuPathDB" id="TriTrypDB:ECC02_001059"/>
<dbReference type="VEuPathDB" id="TriTrypDB:TcCL_NonESM06880"/>
<sequence length="336" mass="40578">MCEGVTSDEALHRFDLLRQHLFEEDDTWYAMRAEENRLLYGGTVGRKPKATASIPQRRYFNCFYDSFKQRDDKFNLNILREVLQKEWAEREKLNEYEEEEFYATCRCAGNALGVTAWSRRYRTSLPLVEAEEFGRRMIVTEFFAMLLEAVFILEGLHRRTISFLWEPLARKAIEGDEVHKWVESRQCQVERERREESMFEAGERQRELAYHNWKRQQAYQVYLFEKSEEEERMDVERLQRFYVGIISQIFRKEHMEAQYHQLRYQMRKRLLSAELSRHIIGNEATERSNIMVLQHEQFCTLQAEEVKSFLWTRRNTMLNELVDRERGGEGCVYAYM</sequence>
<evidence type="ECO:0000313" key="1">
    <source>
        <dbReference type="EMBL" id="PWV01500.1"/>
    </source>
</evidence>
<dbReference type="VEuPathDB" id="TriTrypDB:TcG_08699"/>
<comment type="caution">
    <text evidence="1">The sequence shown here is derived from an EMBL/GenBank/DDBJ whole genome shotgun (WGS) entry which is preliminary data.</text>
</comment>